<organism evidence="2 3">
    <name type="scientific">Ignelater luminosus</name>
    <name type="common">Cucubano</name>
    <name type="synonym">Pyrophorus luminosus</name>
    <dbReference type="NCBI Taxonomy" id="2038154"/>
    <lineage>
        <taxon>Eukaryota</taxon>
        <taxon>Metazoa</taxon>
        <taxon>Ecdysozoa</taxon>
        <taxon>Arthropoda</taxon>
        <taxon>Hexapoda</taxon>
        <taxon>Insecta</taxon>
        <taxon>Pterygota</taxon>
        <taxon>Neoptera</taxon>
        <taxon>Endopterygota</taxon>
        <taxon>Coleoptera</taxon>
        <taxon>Polyphaga</taxon>
        <taxon>Elateriformia</taxon>
        <taxon>Elateroidea</taxon>
        <taxon>Elateridae</taxon>
        <taxon>Agrypninae</taxon>
        <taxon>Pyrophorini</taxon>
        <taxon>Ignelater</taxon>
    </lineage>
</organism>
<dbReference type="AlphaFoldDB" id="A0A8K0DIF7"/>
<dbReference type="Proteomes" id="UP000801492">
    <property type="component" value="Unassembled WGS sequence"/>
</dbReference>
<dbReference type="PANTHER" id="PTHR47272:SF1">
    <property type="entry name" value="PIGGYBAC TRANSPOSABLE ELEMENT-DERIVED PROTEIN 3-LIKE"/>
    <property type="match status" value="1"/>
</dbReference>
<dbReference type="PANTHER" id="PTHR47272">
    <property type="entry name" value="DDE_TNP_1_7 DOMAIN-CONTAINING PROTEIN"/>
    <property type="match status" value="1"/>
</dbReference>
<sequence length="294" mass="33843">MVVRRLSNIFIIIQEKEEDDIYEELADEQNRQNGGTLQGKKAGKRKQYIKNKPRKLNLKIFVRAGVSGLIYNFLLYGREDTFRYHTFPENEEDLGLGAKVLALCKSIPNPACSVVYFDNFFTSLELFKVLGEDYGISALVTITFSQVVCNKNNAYPLGHRNRYNKDSKERVSVPCPEIIKHYNAHMGGVDVADMLVALYRTELKGHRWYLPLVSQIIDICINNAWVLYKRDLLDKTPRRLIICLKQFRFSIHQSLTKFGPDKKKGDSENRAPLNVIRNPTELRLNADGEKIART</sequence>
<name>A0A8K0DIF7_IGNLU</name>
<reference evidence="2" key="1">
    <citation type="submission" date="2019-08" db="EMBL/GenBank/DDBJ databases">
        <title>The genome of the North American firefly Photinus pyralis.</title>
        <authorList>
            <consortium name="Photinus pyralis genome working group"/>
            <person name="Fallon T.R."/>
            <person name="Sander Lower S.E."/>
            <person name="Weng J.-K."/>
        </authorList>
    </citation>
    <scope>NUCLEOTIDE SEQUENCE</scope>
    <source>
        <strain evidence="2">TRF0915ILg1</strain>
        <tissue evidence="2">Whole body</tissue>
    </source>
</reference>
<feature type="domain" description="PiggyBac transposable element-derived protein" evidence="1">
    <location>
        <begin position="39"/>
        <end position="142"/>
    </location>
</feature>
<accession>A0A8K0DIF7</accession>
<dbReference type="InterPro" id="IPR029526">
    <property type="entry name" value="PGBD"/>
</dbReference>
<gene>
    <name evidence="2" type="ORF">ILUMI_02326</name>
</gene>
<dbReference type="OrthoDB" id="6717908at2759"/>
<protein>
    <recommendedName>
        <fullName evidence="1">PiggyBac transposable element-derived protein domain-containing protein</fullName>
    </recommendedName>
</protein>
<keyword evidence="3" id="KW-1185">Reference proteome</keyword>
<dbReference type="EMBL" id="VTPC01000920">
    <property type="protein sequence ID" value="KAF2903847.1"/>
    <property type="molecule type" value="Genomic_DNA"/>
</dbReference>
<dbReference type="Pfam" id="PF13843">
    <property type="entry name" value="DDE_Tnp_1_7"/>
    <property type="match status" value="2"/>
</dbReference>
<evidence type="ECO:0000259" key="1">
    <source>
        <dbReference type="Pfam" id="PF13843"/>
    </source>
</evidence>
<proteinExistence type="predicted"/>
<evidence type="ECO:0000313" key="2">
    <source>
        <dbReference type="EMBL" id="KAF2903847.1"/>
    </source>
</evidence>
<feature type="domain" description="PiggyBac transposable element-derived protein" evidence="1">
    <location>
        <begin position="168"/>
        <end position="225"/>
    </location>
</feature>
<evidence type="ECO:0000313" key="3">
    <source>
        <dbReference type="Proteomes" id="UP000801492"/>
    </source>
</evidence>
<comment type="caution">
    <text evidence="2">The sequence shown here is derived from an EMBL/GenBank/DDBJ whole genome shotgun (WGS) entry which is preliminary data.</text>
</comment>